<dbReference type="InterPro" id="IPR051788">
    <property type="entry name" value="MFS_Transporter"/>
</dbReference>
<dbReference type="InterPro" id="IPR036259">
    <property type="entry name" value="MFS_trans_sf"/>
</dbReference>
<comment type="subcellular location">
    <subcellularLocation>
        <location evidence="1">Membrane</location>
        <topology evidence="1">Multi-pass membrane protein</topology>
    </subcellularLocation>
</comment>
<feature type="transmembrane region" description="Helical" evidence="5">
    <location>
        <begin position="97"/>
        <end position="117"/>
    </location>
</feature>
<dbReference type="PANTHER" id="PTHR23514:SF13">
    <property type="entry name" value="INNER MEMBRANE PROTEIN YBJJ"/>
    <property type="match status" value="1"/>
</dbReference>
<feature type="transmembrane region" description="Helical" evidence="5">
    <location>
        <begin position="44"/>
        <end position="63"/>
    </location>
</feature>
<keyword evidence="7" id="KW-1185">Reference proteome</keyword>
<dbReference type="GO" id="GO:0022857">
    <property type="term" value="F:transmembrane transporter activity"/>
    <property type="evidence" value="ECO:0007669"/>
    <property type="project" value="InterPro"/>
</dbReference>
<keyword evidence="4 5" id="KW-0472">Membrane</keyword>
<dbReference type="Pfam" id="PF07690">
    <property type="entry name" value="MFS_1"/>
    <property type="match status" value="2"/>
</dbReference>
<sequence>MPAGARLSPPQRVYAAFLLYAMAIGGIFPRLGDLQQALGLSERTLGLALIGTASGTLISLTFAGRWLDRLGHRQVLLLGIPLIAGAYALASHAGGALALYLLLVPAGLCIGAVEIVVNLEADRIEHQLGQRIMSRAHAFWSIGFFGAGLLGAGVAQLGVSVQAHLLGMVLGIGAACVWALRGFEAAGHRPDSHAGATPRWARPTRATLVLVAATLAAMVLEGAGAEWSAIYMRDVFGATPFLAGAAVAVGAGAQAAARWVADGFVERHGPLRVARTLQALLGTGAALVLLAPHPALALLGFGLIGVGTSAMFPLAMSAAAQATDRPAAQNVAALAQTSFLAFLVGPPLLGWVATSLGIRWSFGITLPLVALAWWACTALVPRRPG</sequence>
<dbReference type="SUPFAM" id="SSF103473">
    <property type="entry name" value="MFS general substrate transporter"/>
    <property type="match status" value="1"/>
</dbReference>
<gene>
    <name evidence="6" type="ORF">AQPW35_15770</name>
</gene>
<dbReference type="InterPro" id="IPR011701">
    <property type="entry name" value="MFS"/>
</dbReference>
<feature type="transmembrane region" description="Helical" evidence="5">
    <location>
        <begin position="12"/>
        <end position="32"/>
    </location>
</feature>
<dbReference type="OrthoDB" id="9810941at2"/>
<feature type="transmembrane region" description="Helical" evidence="5">
    <location>
        <begin position="273"/>
        <end position="291"/>
    </location>
</feature>
<feature type="transmembrane region" description="Helical" evidence="5">
    <location>
        <begin position="331"/>
        <end position="354"/>
    </location>
</feature>
<dbReference type="Gene3D" id="1.20.1250.20">
    <property type="entry name" value="MFS general substrate transporter like domains"/>
    <property type="match status" value="2"/>
</dbReference>
<reference evidence="7" key="1">
    <citation type="submission" date="2019-03" db="EMBL/GenBank/DDBJ databases">
        <title>Aquabacterium pictum sp.nov., the first bacteriochlorophyll a-containing freshwater bacterium in the genus Aquabacterium of the class Betaproteobacteria.</title>
        <authorList>
            <person name="Hirose S."/>
            <person name="Tank M."/>
            <person name="Hara E."/>
            <person name="Tamaki H."/>
            <person name="Takaichi S."/>
            <person name="Haruta S."/>
            <person name="Hanada S."/>
        </authorList>
    </citation>
    <scope>NUCLEOTIDE SEQUENCE [LARGE SCALE GENOMIC DNA]</scope>
    <source>
        <strain evidence="7">W35</strain>
    </source>
</reference>
<name>A0A480ANC1_9BURK</name>
<evidence type="ECO:0000313" key="7">
    <source>
        <dbReference type="Proteomes" id="UP000301751"/>
    </source>
</evidence>
<evidence type="ECO:0000256" key="3">
    <source>
        <dbReference type="ARBA" id="ARBA00022989"/>
    </source>
</evidence>
<dbReference type="Proteomes" id="UP000301751">
    <property type="component" value="Unassembled WGS sequence"/>
</dbReference>
<evidence type="ECO:0000256" key="5">
    <source>
        <dbReference type="SAM" id="Phobius"/>
    </source>
</evidence>
<keyword evidence="3 5" id="KW-1133">Transmembrane helix</keyword>
<feature type="transmembrane region" description="Helical" evidence="5">
    <location>
        <begin position="204"/>
        <end position="220"/>
    </location>
</feature>
<dbReference type="RefSeq" id="WP_137732249.1">
    <property type="nucleotide sequence ID" value="NZ_BJCL01000003.1"/>
</dbReference>
<keyword evidence="2 5" id="KW-0812">Transmembrane</keyword>
<feature type="transmembrane region" description="Helical" evidence="5">
    <location>
        <begin position="138"/>
        <end position="159"/>
    </location>
</feature>
<feature type="transmembrane region" description="Helical" evidence="5">
    <location>
        <begin position="297"/>
        <end position="319"/>
    </location>
</feature>
<evidence type="ECO:0000256" key="4">
    <source>
        <dbReference type="ARBA" id="ARBA00023136"/>
    </source>
</evidence>
<dbReference type="GO" id="GO:0016020">
    <property type="term" value="C:membrane"/>
    <property type="evidence" value="ECO:0007669"/>
    <property type="project" value="UniProtKB-SubCell"/>
</dbReference>
<feature type="transmembrane region" description="Helical" evidence="5">
    <location>
        <begin position="165"/>
        <end position="183"/>
    </location>
</feature>
<dbReference type="EMBL" id="BJCL01000003">
    <property type="protein sequence ID" value="GCL62496.1"/>
    <property type="molecule type" value="Genomic_DNA"/>
</dbReference>
<feature type="transmembrane region" description="Helical" evidence="5">
    <location>
        <begin position="240"/>
        <end position="261"/>
    </location>
</feature>
<protein>
    <submittedName>
        <fullName evidence="6">MFS transporter</fullName>
    </submittedName>
</protein>
<evidence type="ECO:0000256" key="2">
    <source>
        <dbReference type="ARBA" id="ARBA00022692"/>
    </source>
</evidence>
<feature type="transmembrane region" description="Helical" evidence="5">
    <location>
        <begin position="75"/>
        <end position="91"/>
    </location>
</feature>
<dbReference type="AlphaFoldDB" id="A0A480ANC1"/>
<accession>A0A480ANC1</accession>
<dbReference type="PANTHER" id="PTHR23514">
    <property type="entry name" value="BYPASS OF STOP CODON PROTEIN 6"/>
    <property type="match status" value="1"/>
</dbReference>
<proteinExistence type="predicted"/>
<dbReference type="CDD" id="cd17393">
    <property type="entry name" value="MFS_MosC_like"/>
    <property type="match status" value="1"/>
</dbReference>
<feature type="transmembrane region" description="Helical" evidence="5">
    <location>
        <begin position="360"/>
        <end position="380"/>
    </location>
</feature>
<organism evidence="6 7">
    <name type="scientific">Pseudaquabacterium pictum</name>
    <dbReference type="NCBI Taxonomy" id="2315236"/>
    <lineage>
        <taxon>Bacteria</taxon>
        <taxon>Pseudomonadati</taxon>
        <taxon>Pseudomonadota</taxon>
        <taxon>Betaproteobacteria</taxon>
        <taxon>Burkholderiales</taxon>
        <taxon>Sphaerotilaceae</taxon>
        <taxon>Pseudaquabacterium</taxon>
    </lineage>
</organism>
<evidence type="ECO:0000313" key="6">
    <source>
        <dbReference type="EMBL" id="GCL62496.1"/>
    </source>
</evidence>
<evidence type="ECO:0000256" key="1">
    <source>
        <dbReference type="ARBA" id="ARBA00004141"/>
    </source>
</evidence>
<comment type="caution">
    <text evidence="6">The sequence shown here is derived from an EMBL/GenBank/DDBJ whole genome shotgun (WGS) entry which is preliminary data.</text>
</comment>